<dbReference type="NCBIfam" id="TIGR02937">
    <property type="entry name" value="sigma70-ECF"/>
    <property type="match status" value="1"/>
</dbReference>
<dbReference type="InterPro" id="IPR053812">
    <property type="entry name" value="HTH_Sigma70_ECF-like"/>
</dbReference>
<evidence type="ECO:0000313" key="7">
    <source>
        <dbReference type="Proteomes" id="UP000442714"/>
    </source>
</evidence>
<accession>A0A844ZYF1</accession>
<evidence type="ECO:0000256" key="4">
    <source>
        <dbReference type="ARBA" id="ARBA00023163"/>
    </source>
</evidence>
<dbReference type="InterPro" id="IPR013325">
    <property type="entry name" value="RNA_pol_sigma_r2"/>
</dbReference>
<feature type="domain" description="RNA polymerase sigma-70 ECF-like HTH" evidence="5">
    <location>
        <begin position="10"/>
        <end position="179"/>
    </location>
</feature>
<evidence type="ECO:0000256" key="3">
    <source>
        <dbReference type="ARBA" id="ARBA00023082"/>
    </source>
</evidence>
<comment type="similarity">
    <text evidence="1">Belongs to the sigma-70 factor family. ECF subfamily.</text>
</comment>
<dbReference type="InterPro" id="IPR013324">
    <property type="entry name" value="RNA_pol_sigma_r3/r4-like"/>
</dbReference>
<dbReference type="SUPFAM" id="SSF88946">
    <property type="entry name" value="Sigma2 domain of RNA polymerase sigma factors"/>
    <property type="match status" value="1"/>
</dbReference>
<dbReference type="NCBIfam" id="TIGR02999">
    <property type="entry name" value="Sig-70_X6"/>
    <property type="match status" value="1"/>
</dbReference>
<keyword evidence="4" id="KW-0804">Transcription</keyword>
<evidence type="ECO:0000256" key="1">
    <source>
        <dbReference type="ARBA" id="ARBA00010641"/>
    </source>
</evidence>
<dbReference type="OrthoDB" id="128473at2"/>
<keyword evidence="7" id="KW-1185">Reference proteome</keyword>
<dbReference type="InterPro" id="IPR036388">
    <property type="entry name" value="WH-like_DNA-bd_sf"/>
</dbReference>
<organism evidence="6 7">
    <name type="scientific">Pontixanthobacter aquaemixtae</name>
    <dbReference type="NCBI Taxonomy" id="1958940"/>
    <lineage>
        <taxon>Bacteria</taxon>
        <taxon>Pseudomonadati</taxon>
        <taxon>Pseudomonadota</taxon>
        <taxon>Alphaproteobacteria</taxon>
        <taxon>Sphingomonadales</taxon>
        <taxon>Erythrobacteraceae</taxon>
        <taxon>Pontixanthobacter</taxon>
    </lineage>
</organism>
<dbReference type="Gene3D" id="1.10.10.10">
    <property type="entry name" value="Winged helix-like DNA-binding domain superfamily/Winged helix DNA-binding domain"/>
    <property type="match status" value="1"/>
</dbReference>
<protein>
    <submittedName>
        <fullName evidence="6">Sigma-70 family RNA polymerase sigma factor</fullName>
    </submittedName>
</protein>
<dbReference type="PANTHER" id="PTHR43133:SF39">
    <property type="entry name" value="SIMILAR TO RNA POLYMERASE SIGMA-E FACTOR"/>
    <property type="match status" value="1"/>
</dbReference>
<comment type="caution">
    <text evidence="6">The sequence shown here is derived from an EMBL/GenBank/DDBJ whole genome shotgun (WGS) entry which is preliminary data.</text>
</comment>
<dbReference type="PANTHER" id="PTHR43133">
    <property type="entry name" value="RNA POLYMERASE ECF-TYPE SIGMA FACTO"/>
    <property type="match status" value="1"/>
</dbReference>
<dbReference type="GO" id="GO:0006352">
    <property type="term" value="P:DNA-templated transcription initiation"/>
    <property type="evidence" value="ECO:0007669"/>
    <property type="project" value="InterPro"/>
</dbReference>
<dbReference type="Gene3D" id="1.10.1740.10">
    <property type="match status" value="1"/>
</dbReference>
<dbReference type="InterPro" id="IPR039425">
    <property type="entry name" value="RNA_pol_sigma-70-like"/>
</dbReference>
<proteinExistence type="inferred from homology"/>
<reference evidence="6 7" key="1">
    <citation type="submission" date="2019-12" db="EMBL/GenBank/DDBJ databases">
        <title>Genomic-based taxomic classification of the family Erythrobacteraceae.</title>
        <authorList>
            <person name="Xu L."/>
        </authorList>
    </citation>
    <scope>NUCLEOTIDE SEQUENCE [LARGE SCALE GENOMIC DNA]</scope>
    <source>
        <strain evidence="6 7">KCTC 52763</strain>
    </source>
</reference>
<evidence type="ECO:0000256" key="2">
    <source>
        <dbReference type="ARBA" id="ARBA00023015"/>
    </source>
</evidence>
<evidence type="ECO:0000259" key="5">
    <source>
        <dbReference type="Pfam" id="PF07638"/>
    </source>
</evidence>
<dbReference type="InterPro" id="IPR011517">
    <property type="entry name" value="RNA_pol_sigma70_ECF-like"/>
</dbReference>
<dbReference type="SUPFAM" id="SSF88659">
    <property type="entry name" value="Sigma3 and sigma4 domains of RNA polymerase sigma factors"/>
    <property type="match status" value="1"/>
</dbReference>
<dbReference type="EMBL" id="WTYX01000002">
    <property type="protein sequence ID" value="MXO91966.1"/>
    <property type="molecule type" value="Genomic_DNA"/>
</dbReference>
<dbReference type="Pfam" id="PF07638">
    <property type="entry name" value="Sigma70_ECF"/>
    <property type="match status" value="1"/>
</dbReference>
<dbReference type="AlphaFoldDB" id="A0A844ZYF1"/>
<dbReference type="InterPro" id="IPR014284">
    <property type="entry name" value="RNA_pol_sigma-70_dom"/>
</dbReference>
<keyword evidence="2" id="KW-0805">Transcription regulation</keyword>
<keyword evidence="3" id="KW-0731">Sigma factor</keyword>
<dbReference type="GO" id="GO:0016987">
    <property type="term" value="F:sigma factor activity"/>
    <property type="evidence" value="ECO:0007669"/>
    <property type="project" value="UniProtKB-KW"/>
</dbReference>
<evidence type="ECO:0000313" key="6">
    <source>
        <dbReference type="EMBL" id="MXO91966.1"/>
    </source>
</evidence>
<dbReference type="Proteomes" id="UP000442714">
    <property type="component" value="Unassembled WGS sequence"/>
</dbReference>
<gene>
    <name evidence="6" type="ORF">GRI41_14115</name>
</gene>
<dbReference type="RefSeq" id="WP_160605773.1">
    <property type="nucleotide sequence ID" value="NZ_WTYX01000002.1"/>
</dbReference>
<sequence>MAAHVETQWLISDWREGNLSSRDKLIQRILPELEQISAARLRNESKSSLSTNDLINEAMLRIMANEPEITDRAHLLALVSRLMRNVLVDQARARNAGKREHFKVELQPDQDAGPARDLHLLDSALIRLEAIEPGFAEIVEMRYFGGMTIGDIAEVTGWSEPTVKRRWQVAKAWLADALTKPLPDG</sequence>
<name>A0A844ZYF1_9SPHN</name>